<dbReference type="NCBIfam" id="TIGR03696">
    <property type="entry name" value="Rhs_assc_core"/>
    <property type="match status" value="1"/>
</dbReference>
<dbReference type="PANTHER" id="PTHR32305:SF17">
    <property type="entry name" value="TRNA NUCLEASE WAPA"/>
    <property type="match status" value="1"/>
</dbReference>
<sequence length="132" mass="14371">MDASADVLASQSYAPYGLPFDISGSFELSFGFTGEQTDANDLLYLRARYYAPEIGVFTALDPFEGIQNRPMSLNGYSWVEGNPINNVDPNGNFILAGAGAAAGRGCNRRCSCCCCNFSCVRQCRHQLSPIHR</sequence>
<proteinExistence type="predicted"/>
<evidence type="ECO:0000313" key="1">
    <source>
        <dbReference type="EMBL" id="QPC82466.1"/>
    </source>
</evidence>
<keyword evidence="2" id="KW-1185">Reference proteome</keyword>
<dbReference type="PANTHER" id="PTHR32305">
    <property type="match status" value="1"/>
</dbReference>
<dbReference type="Gene3D" id="2.180.10.10">
    <property type="entry name" value="RHS repeat-associated core"/>
    <property type="match status" value="1"/>
</dbReference>
<organism evidence="1 2">
    <name type="scientific">Phototrophicus methaneseepsis</name>
    <dbReference type="NCBI Taxonomy" id="2710758"/>
    <lineage>
        <taxon>Bacteria</taxon>
        <taxon>Bacillati</taxon>
        <taxon>Chloroflexota</taxon>
        <taxon>Candidatus Thermofontia</taxon>
        <taxon>Phototrophicales</taxon>
        <taxon>Phototrophicaceae</taxon>
        <taxon>Phototrophicus</taxon>
    </lineage>
</organism>
<dbReference type="Proteomes" id="UP000594468">
    <property type="component" value="Chromosome"/>
</dbReference>
<accession>A0A7S8E8S4</accession>
<gene>
    <name evidence="1" type="ORF">G4Y79_22725</name>
</gene>
<name>A0A7S8E8S4_9CHLR</name>
<protein>
    <submittedName>
        <fullName evidence="1">RHS repeat-associated core domain-containing protein</fullName>
    </submittedName>
</protein>
<dbReference type="AlphaFoldDB" id="A0A7S8E8S4"/>
<dbReference type="InterPro" id="IPR050708">
    <property type="entry name" value="T6SS_VgrG/RHS"/>
</dbReference>
<dbReference type="InterPro" id="IPR022385">
    <property type="entry name" value="Rhs_assc_core"/>
</dbReference>
<evidence type="ECO:0000313" key="2">
    <source>
        <dbReference type="Proteomes" id="UP000594468"/>
    </source>
</evidence>
<reference evidence="1 2" key="1">
    <citation type="submission" date="2020-02" db="EMBL/GenBank/DDBJ databases">
        <authorList>
            <person name="Zheng R.K."/>
            <person name="Sun C.M."/>
        </authorList>
    </citation>
    <scope>NUCLEOTIDE SEQUENCE [LARGE SCALE GENOMIC DNA]</scope>
    <source>
        <strain evidence="2">rifampicinis</strain>
    </source>
</reference>
<dbReference type="EMBL" id="CP062983">
    <property type="protein sequence ID" value="QPC82466.1"/>
    <property type="molecule type" value="Genomic_DNA"/>
</dbReference>
<dbReference type="KEGG" id="pmet:G4Y79_22725"/>